<feature type="transmembrane region" description="Helical" evidence="1">
    <location>
        <begin position="301"/>
        <end position="319"/>
    </location>
</feature>
<evidence type="ECO:0000313" key="3">
    <source>
        <dbReference type="Proteomes" id="UP000468687"/>
    </source>
</evidence>
<keyword evidence="1" id="KW-0472">Membrane</keyword>
<organism evidence="2 3">
    <name type="scientific">Nocardioides zeae</name>
    <dbReference type="NCBI Taxonomy" id="1457234"/>
    <lineage>
        <taxon>Bacteria</taxon>
        <taxon>Bacillati</taxon>
        <taxon>Actinomycetota</taxon>
        <taxon>Actinomycetes</taxon>
        <taxon>Propionibacteriales</taxon>
        <taxon>Nocardioidaceae</taxon>
        <taxon>Nocardioides</taxon>
    </lineage>
</organism>
<feature type="transmembrane region" description="Helical" evidence="1">
    <location>
        <begin position="108"/>
        <end position="134"/>
    </location>
</feature>
<keyword evidence="1" id="KW-1133">Transmembrane helix</keyword>
<dbReference type="EMBL" id="JAAGXA010000015">
    <property type="protein sequence ID" value="NEN80099.1"/>
    <property type="molecule type" value="Genomic_DNA"/>
</dbReference>
<comment type="caution">
    <text evidence="2">The sequence shown here is derived from an EMBL/GenBank/DDBJ whole genome shotgun (WGS) entry which is preliminary data.</text>
</comment>
<feature type="transmembrane region" description="Helical" evidence="1">
    <location>
        <begin position="363"/>
        <end position="383"/>
    </location>
</feature>
<reference evidence="2 3" key="1">
    <citation type="journal article" date="2014" name="Int. J. Syst. Evol. Microbiol.">
        <title>Nocardioides zeae sp. nov., isolated from the stem of Zea mays.</title>
        <authorList>
            <person name="Glaeser S.P."/>
            <person name="McInroy J.A."/>
            <person name="Busse H.J."/>
            <person name="Kampfer P."/>
        </authorList>
    </citation>
    <scope>NUCLEOTIDE SEQUENCE [LARGE SCALE GENOMIC DNA]</scope>
    <source>
        <strain evidence="2 3">JCM 30728</strain>
    </source>
</reference>
<proteinExistence type="predicted"/>
<feature type="transmembrane region" description="Helical" evidence="1">
    <location>
        <begin position="331"/>
        <end position="351"/>
    </location>
</feature>
<evidence type="ECO:0000313" key="2">
    <source>
        <dbReference type="EMBL" id="NEN80099.1"/>
    </source>
</evidence>
<dbReference type="Proteomes" id="UP000468687">
    <property type="component" value="Unassembled WGS sequence"/>
</dbReference>
<accession>A0A6P0HN25</accession>
<name>A0A6P0HN25_9ACTN</name>
<feature type="transmembrane region" description="Helical" evidence="1">
    <location>
        <begin position="140"/>
        <end position="161"/>
    </location>
</feature>
<feature type="transmembrane region" description="Helical" evidence="1">
    <location>
        <begin position="173"/>
        <end position="197"/>
    </location>
</feature>
<protein>
    <submittedName>
        <fullName evidence="2">DUF1624 domain-containing protein</fullName>
    </submittedName>
</protein>
<keyword evidence="1" id="KW-0812">Transmembrane</keyword>
<keyword evidence="3" id="KW-1185">Reference proteome</keyword>
<gene>
    <name evidence="2" type="ORF">G3T38_17690</name>
</gene>
<feature type="transmembrane region" description="Helical" evidence="1">
    <location>
        <begin position="57"/>
        <end position="76"/>
    </location>
</feature>
<feature type="transmembrane region" description="Helical" evidence="1">
    <location>
        <begin position="24"/>
        <end position="45"/>
    </location>
</feature>
<dbReference type="AlphaFoldDB" id="A0A6P0HN25"/>
<feature type="transmembrane region" description="Helical" evidence="1">
    <location>
        <begin position="82"/>
        <end position="101"/>
    </location>
</feature>
<evidence type="ECO:0000256" key="1">
    <source>
        <dbReference type="SAM" id="Phobius"/>
    </source>
</evidence>
<sequence length="402" mass="41373">MVGAHVGSTGEPSWTDPSSWDGLVHGRSSVLFAVLAGVSVALLTGRTHRPEPADLPALRLSLVGRGAAIFVVGLVVELLGTGVAVILTLYGLLYVAALPFLRWRASRLLAAALALAVAGPPLLAALHAVAIGAYGPGIDLALFGVYPITVWLAFLLAGMALGRCDLTRLRTALLALAVGAAVSAIGYGTATAVGPALDRLQERSWAEEESGSSSYSLPDDYESGVPGEDVDLDGLVCDVDAYGAYCYDPDPEPTDLDDGASASVAEEAPGYLAQVRDAHVGTAVLVALGSDDPHSGGTLEVLGSGGLAVGIIGLLLLVVRRVVRWPFLPLAALGSMPLTAYAAHVLAIRVIAGTDGYLESNAVWGWLSLGLVVGCTVWALLLGRGPLERLVARVARATARHA</sequence>